<proteinExistence type="predicted"/>
<dbReference type="Pfam" id="PF00264">
    <property type="entry name" value="Tyrosinase"/>
    <property type="match status" value="1"/>
</dbReference>
<feature type="chain" id="PRO_5001491061" description="Tyrosinase copper-binding domain-containing protein" evidence="2">
    <location>
        <begin position="27"/>
        <end position="475"/>
    </location>
</feature>
<keyword evidence="2" id="KW-0732">Signal</keyword>
<feature type="signal peptide" evidence="2">
    <location>
        <begin position="1"/>
        <end position="26"/>
    </location>
</feature>
<dbReference type="OrthoDB" id="6132182at2759"/>
<dbReference type="PANTHER" id="PTHR11474">
    <property type="entry name" value="TYROSINASE FAMILY MEMBER"/>
    <property type="match status" value="1"/>
</dbReference>
<dbReference type="GO" id="GO:0016491">
    <property type="term" value="F:oxidoreductase activity"/>
    <property type="evidence" value="ECO:0007669"/>
    <property type="project" value="InterPro"/>
</dbReference>
<comment type="caution">
    <text evidence="4">The sequence shown here is derived from an EMBL/GenBank/DDBJ whole genome shotgun (WGS) entry which is preliminary data.</text>
</comment>
<dbReference type="InterPro" id="IPR050316">
    <property type="entry name" value="Tyrosinase/Hemocyanin"/>
</dbReference>
<dbReference type="PANTHER" id="PTHR11474:SF50">
    <property type="entry name" value="TYROSINASE COPPER-BINDING DOMAIN-CONTAINING PROTEIN"/>
    <property type="match status" value="1"/>
</dbReference>
<keyword evidence="5" id="KW-1185">Reference proteome</keyword>
<dbReference type="InterPro" id="IPR008922">
    <property type="entry name" value="Di-copper_centre_dom_sf"/>
</dbReference>
<dbReference type="SUPFAM" id="SSF48056">
    <property type="entry name" value="Di-copper centre-containing domain"/>
    <property type="match status" value="1"/>
</dbReference>
<feature type="domain" description="Tyrosinase copper-binding" evidence="3">
    <location>
        <begin position="167"/>
        <end position="184"/>
    </location>
</feature>
<dbReference type="PRINTS" id="PR00092">
    <property type="entry name" value="TYROSINASE"/>
</dbReference>
<dbReference type="PROSITE" id="PS00497">
    <property type="entry name" value="TYROSINASE_1"/>
    <property type="match status" value="1"/>
</dbReference>
<dbReference type="InterPro" id="IPR002227">
    <property type="entry name" value="Tyrosinase_Cu-bd"/>
</dbReference>
<evidence type="ECO:0000259" key="3">
    <source>
        <dbReference type="PROSITE" id="PS00497"/>
    </source>
</evidence>
<name>A0A016VS08_9BILA</name>
<dbReference type="Proteomes" id="UP000024635">
    <property type="component" value="Unassembled WGS sequence"/>
</dbReference>
<evidence type="ECO:0000313" key="5">
    <source>
        <dbReference type="Proteomes" id="UP000024635"/>
    </source>
</evidence>
<evidence type="ECO:0000313" key="4">
    <source>
        <dbReference type="EMBL" id="EYC30071.1"/>
    </source>
</evidence>
<organism evidence="4 5">
    <name type="scientific">Ancylostoma ceylanicum</name>
    <dbReference type="NCBI Taxonomy" id="53326"/>
    <lineage>
        <taxon>Eukaryota</taxon>
        <taxon>Metazoa</taxon>
        <taxon>Ecdysozoa</taxon>
        <taxon>Nematoda</taxon>
        <taxon>Chromadorea</taxon>
        <taxon>Rhabditida</taxon>
        <taxon>Rhabditina</taxon>
        <taxon>Rhabditomorpha</taxon>
        <taxon>Strongyloidea</taxon>
        <taxon>Ancylostomatidae</taxon>
        <taxon>Ancylostomatinae</taxon>
        <taxon>Ancylostoma</taxon>
    </lineage>
</organism>
<dbReference type="Gene3D" id="1.10.1280.10">
    <property type="entry name" value="Di-copper center containing domain from catechol oxidase"/>
    <property type="match status" value="1"/>
</dbReference>
<evidence type="ECO:0000256" key="1">
    <source>
        <dbReference type="ARBA" id="ARBA00022723"/>
    </source>
</evidence>
<evidence type="ECO:0000256" key="2">
    <source>
        <dbReference type="SAM" id="SignalP"/>
    </source>
</evidence>
<reference evidence="5" key="1">
    <citation type="journal article" date="2015" name="Nat. Genet.">
        <title>The genome and transcriptome of the zoonotic hookworm Ancylostoma ceylanicum identify infection-specific gene families.</title>
        <authorList>
            <person name="Schwarz E.M."/>
            <person name="Hu Y."/>
            <person name="Antoshechkin I."/>
            <person name="Miller M.M."/>
            <person name="Sternberg P.W."/>
            <person name="Aroian R.V."/>
        </authorList>
    </citation>
    <scope>NUCLEOTIDE SEQUENCE</scope>
    <source>
        <strain evidence="5">HY135</strain>
    </source>
</reference>
<sequence length="475" mass="54597">MAKIRQRALEPGIVLILLSCIHTSLAFITETTYMIGHKKYVERLEQPWFRVPHEDHEKVDAANVDSSAFGKHSIPKDDVFVSPEWTPYEEKYLPCLDRKCVCPYFNGTTRGNDCVLQNGKPLKRGLRQEIRTLDDTVRNQFENALNWMKRSGLYNRIARVHKYSGVHSGPAFTLWHREYLKRFELVIRRHLPDPNMGVPYWDSTLDSELPDPLDSLIFSDIFFGDVDDNGFVVSGPYANWTTMEGRASILRQFGVNPAGELLSNARVDWIVNNPDLNMVLGCTMPLTTCSIIDRLDARMLEYSHDYVHFFIDGDMGKSTSSSNDVVFLYHHSMVDFIYEAWRQKMQSRTQRERDYPPNDPNCFPFWHALDSIMPMLHPMTNREALSNGYTDEMYEFAPRPSCSRDNPNCNSKYLFCYIPADGDAHCMAKIRTGGNCAGFEGTDICYMSKCVKGLCQEDKKVSKKPQQDDSNGLFM</sequence>
<dbReference type="GO" id="GO:0046872">
    <property type="term" value="F:metal ion binding"/>
    <property type="evidence" value="ECO:0007669"/>
    <property type="project" value="UniProtKB-KW"/>
</dbReference>
<keyword evidence="1" id="KW-0479">Metal-binding</keyword>
<gene>
    <name evidence="4" type="primary">Acey_s0005.g2432</name>
    <name evidence="4" type="synonym">Acey-tyr-5</name>
    <name evidence="4" type="ORF">Y032_0005g2432</name>
</gene>
<protein>
    <recommendedName>
        <fullName evidence="3">Tyrosinase copper-binding domain-containing protein</fullName>
    </recommendedName>
</protein>
<dbReference type="EMBL" id="JARK01001341">
    <property type="protein sequence ID" value="EYC30071.1"/>
    <property type="molecule type" value="Genomic_DNA"/>
</dbReference>
<accession>A0A016VS08</accession>
<dbReference type="AlphaFoldDB" id="A0A016VS08"/>